<evidence type="ECO:0000256" key="1">
    <source>
        <dbReference type="SAM" id="MobiDB-lite"/>
    </source>
</evidence>
<feature type="compositionally biased region" description="Gly residues" evidence="1">
    <location>
        <begin position="163"/>
        <end position="184"/>
    </location>
</feature>
<gene>
    <name evidence="2" type="ORF">GNT65_10110</name>
</gene>
<feature type="region of interest" description="Disordered" evidence="1">
    <location>
        <begin position="149"/>
        <end position="195"/>
    </location>
</feature>
<organism evidence="2 3">
    <name type="scientific">Shewanella insulae</name>
    <dbReference type="NCBI Taxonomy" id="2681496"/>
    <lineage>
        <taxon>Bacteria</taxon>
        <taxon>Pseudomonadati</taxon>
        <taxon>Pseudomonadota</taxon>
        <taxon>Gammaproteobacteria</taxon>
        <taxon>Alteromonadales</taxon>
        <taxon>Shewanellaceae</taxon>
        <taxon>Shewanella</taxon>
    </lineage>
</organism>
<sequence>MKVSGGTVGGAPIMEGGPTPDYDIMDAPLNCNEDPDFTCEDWDKTIQTARLLNYLNNLDGFQMVVDQSLLDTNYRIKMFVANSILAVPSARMVAIIATLGKDLAMRLILQSVITATFADVIGEALNQDSLEIGDIIVISGNGEVSIIKAGAPGSSNDDTESTGTGGGSSGGTTGSGGALVGGATNGSNTGTGSRRVCTGTQDNMRCFTVYY</sequence>
<protein>
    <submittedName>
        <fullName evidence="2">Uncharacterized protein</fullName>
    </submittedName>
</protein>
<dbReference type="AlphaFoldDB" id="A0A6L7HYB6"/>
<dbReference type="Proteomes" id="UP000474778">
    <property type="component" value="Unassembled WGS sequence"/>
</dbReference>
<dbReference type="EMBL" id="WRPA01000008">
    <property type="protein sequence ID" value="MXR69020.1"/>
    <property type="molecule type" value="Genomic_DNA"/>
</dbReference>
<evidence type="ECO:0000313" key="2">
    <source>
        <dbReference type="EMBL" id="MXR69020.1"/>
    </source>
</evidence>
<keyword evidence="3" id="KW-1185">Reference proteome</keyword>
<evidence type="ECO:0000313" key="3">
    <source>
        <dbReference type="Proteomes" id="UP000474778"/>
    </source>
</evidence>
<name>A0A6L7HYB6_9GAMM</name>
<accession>A0A6L7HYB6</accession>
<dbReference type="RefSeq" id="WP_160795818.1">
    <property type="nucleotide sequence ID" value="NZ_WRPA01000008.1"/>
</dbReference>
<reference evidence="2 3" key="1">
    <citation type="submission" date="2019-12" db="EMBL/GenBank/DDBJ databases">
        <title>Shewanella insulae sp. nov., isolated from a tidal flat.</title>
        <authorList>
            <person name="Yoon J.-H."/>
        </authorList>
    </citation>
    <scope>NUCLEOTIDE SEQUENCE [LARGE SCALE GENOMIC DNA]</scope>
    <source>
        <strain evidence="2 3">JBTF-M18</strain>
    </source>
</reference>
<proteinExistence type="predicted"/>
<comment type="caution">
    <text evidence="2">The sequence shown here is derived from an EMBL/GenBank/DDBJ whole genome shotgun (WGS) entry which is preliminary data.</text>
</comment>